<keyword evidence="2" id="KW-1185">Reference proteome</keyword>
<protein>
    <submittedName>
        <fullName evidence="1 3">Uncharacterized protein</fullName>
    </submittedName>
</protein>
<reference evidence="1 3" key="1">
    <citation type="submission" date="2020-01" db="EMBL/GenBank/DDBJ databases">
        <authorList>
            <consortium name="DOE Joint Genome Institute"/>
            <person name="Haridas S."/>
            <person name="Albert R."/>
            <person name="Binder M."/>
            <person name="Bloem J."/>
            <person name="Labutti K."/>
            <person name="Salamov A."/>
            <person name="Andreopoulos B."/>
            <person name="Baker S.E."/>
            <person name="Barry K."/>
            <person name="Bills G."/>
            <person name="Bluhm B.H."/>
            <person name="Cannon C."/>
            <person name="Castanera R."/>
            <person name="Culley D.E."/>
            <person name="Daum C."/>
            <person name="Ezra D."/>
            <person name="Gonzalez J.B."/>
            <person name="Henrissat B."/>
            <person name="Kuo A."/>
            <person name="Liang C."/>
            <person name="Lipzen A."/>
            <person name="Lutzoni F."/>
            <person name="Magnuson J."/>
            <person name="Mondo S."/>
            <person name="Nolan M."/>
            <person name="Ohm R."/>
            <person name="Pangilinan J."/>
            <person name="Park H.-J."/>
            <person name="Ramirez L."/>
            <person name="Alfaro M."/>
            <person name="Sun H."/>
            <person name="Tritt A."/>
            <person name="Yoshinaga Y."/>
            <person name="Zwiers L.-H."/>
            <person name="Turgeon B.G."/>
            <person name="Goodwin S.B."/>
            <person name="Spatafora J.W."/>
            <person name="Crous P.W."/>
            <person name="Grigoriev I.V."/>
        </authorList>
    </citation>
    <scope>NUCLEOTIDE SEQUENCE</scope>
    <source>
        <strain evidence="1 3">CBS 781.70</strain>
    </source>
</reference>
<proteinExistence type="predicted"/>
<evidence type="ECO:0000313" key="2">
    <source>
        <dbReference type="Proteomes" id="UP000504638"/>
    </source>
</evidence>
<sequence length="239" mass="26892">MKSSAYSASQRAFLFLFPFLSKSSSFCYVWSRVEYILDRLNPAIGPFVFFIYGEQIHARLLPRVSVLHMDPATSPTTPPRRLSCPRDDRLRMPECGFRRSDDGDRRHDHGTVCLRDRSVLRPRGRLLRTSVLLRSVVDLMQRAVVARHVSCPASSQGGSEPCRVRVETVLLGREDPGAHGEGVFVLGEGNKVRERILVDVGEVVLWRLMRVSETLSGEQRGPGKRAAVLPIVMHLERCG</sequence>
<dbReference type="RefSeq" id="XP_033538251.1">
    <property type="nucleotide sequence ID" value="XM_033673762.1"/>
</dbReference>
<evidence type="ECO:0000313" key="3">
    <source>
        <dbReference type="RefSeq" id="XP_033538251.1"/>
    </source>
</evidence>
<evidence type="ECO:0000313" key="1">
    <source>
        <dbReference type="EMBL" id="KAF1816620.1"/>
    </source>
</evidence>
<dbReference type="Proteomes" id="UP000504638">
    <property type="component" value="Unplaced"/>
</dbReference>
<accession>A0A6G1GFJ3</accession>
<dbReference type="EMBL" id="ML975150">
    <property type="protein sequence ID" value="KAF1816620.1"/>
    <property type="molecule type" value="Genomic_DNA"/>
</dbReference>
<dbReference type="AlphaFoldDB" id="A0A6G1GFJ3"/>
<reference evidence="3" key="2">
    <citation type="submission" date="2020-04" db="EMBL/GenBank/DDBJ databases">
        <authorList>
            <consortium name="NCBI Genome Project"/>
        </authorList>
    </citation>
    <scope>NUCLEOTIDE SEQUENCE</scope>
    <source>
        <strain evidence="3">CBS 781.70</strain>
    </source>
</reference>
<organism evidence="1">
    <name type="scientific">Eremomyces bilateralis CBS 781.70</name>
    <dbReference type="NCBI Taxonomy" id="1392243"/>
    <lineage>
        <taxon>Eukaryota</taxon>
        <taxon>Fungi</taxon>
        <taxon>Dikarya</taxon>
        <taxon>Ascomycota</taxon>
        <taxon>Pezizomycotina</taxon>
        <taxon>Dothideomycetes</taxon>
        <taxon>Dothideomycetes incertae sedis</taxon>
        <taxon>Eremomycetales</taxon>
        <taxon>Eremomycetaceae</taxon>
        <taxon>Eremomyces</taxon>
    </lineage>
</organism>
<name>A0A6G1GFJ3_9PEZI</name>
<dbReference type="GeneID" id="54414332"/>
<gene>
    <name evidence="1 3" type="ORF">P152DRAFT_130256</name>
</gene>
<reference evidence="3" key="3">
    <citation type="submission" date="2025-04" db="UniProtKB">
        <authorList>
            <consortium name="RefSeq"/>
        </authorList>
    </citation>
    <scope>IDENTIFICATION</scope>
    <source>
        <strain evidence="3">CBS 781.70</strain>
    </source>
</reference>